<dbReference type="Gene3D" id="2.30.110.10">
    <property type="entry name" value="Electron Transport, Fmn-binding Protein, Chain A"/>
    <property type="match status" value="1"/>
</dbReference>
<evidence type="ECO:0000313" key="2">
    <source>
        <dbReference type="Proteomes" id="UP000319213"/>
    </source>
</evidence>
<dbReference type="GO" id="GO:0016491">
    <property type="term" value="F:oxidoreductase activity"/>
    <property type="evidence" value="ECO:0007669"/>
    <property type="project" value="InterPro"/>
</dbReference>
<name>A0A543J316_9ACTN</name>
<keyword evidence="2" id="KW-1185">Reference proteome</keyword>
<dbReference type="RefSeq" id="WP_211350318.1">
    <property type="nucleotide sequence ID" value="NZ_BMPV01000002.1"/>
</dbReference>
<proteinExistence type="predicted"/>
<accession>A0A543J316</accession>
<gene>
    <name evidence="1" type="ORF">FHX40_3976</name>
</gene>
<organism evidence="1 2">
    <name type="scientific">Thermopolyspora flexuosa</name>
    <dbReference type="NCBI Taxonomy" id="103836"/>
    <lineage>
        <taxon>Bacteria</taxon>
        <taxon>Bacillati</taxon>
        <taxon>Actinomycetota</taxon>
        <taxon>Actinomycetes</taxon>
        <taxon>Streptosporangiales</taxon>
        <taxon>Streptosporangiaceae</taxon>
        <taxon>Thermopolyspora</taxon>
    </lineage>
</organism>
<dbReference type="Pfam" id="PF04075">
    <property type="entry name" value="F420H2_quin_red"/>
    <property type="match status" value="1"/>
</dbReference>
<dbReference type="AlphaFoldDB" id="A0A543J316"/>
<protein>
    <submittedName>
        <fullName evidence="1">Deazaflavin-dependent oxidoreductase (Nitroreductase family)</fullName>
    </submittedName>
</protein>
<evidence type="ECO:0000313" key="1">
    <source>
        <dbReference type="EMBL" id="TQM77219.1"/>
    </source>
</evidence>
<sequence>MALSPASVKRWMYRNNRPNRLARFLNRLTAVYFGGGVLSSPRWTILEVRGRRTGRVIEAPVVLADHEGGHYLVSMLGEDVNWVRNVRAAGGRAALRRRGRRAVRLVEVPVGERAPILRRYLELAPGARPHFPVTRRAPLSEFARIAGRYPVFRVLPGDGDG</sequence>
<dbReference type="Proteomes" id="UP000319213">
    <property type="component" value="Unassembled WGS sequence"/>
</dbReference>
<dbReference type="InterPro" id="IPR004378">
    <property type="entry name" value="F420H2_quin_Rdtase"/>
</dbReference>
<dbReference type="InterPro" id="IPR012349">
    <property type="entry name" value="Split_barrel_FMN-bd"/>
</dbReference>
<comment type="caution">
    <text evidence="1">The sequence shown here is derived from an EMBL/GenBank/DDBJ whole genome shotgun (WGS) entry which is preliminary data.</text>
</comment>
<reference evidence="1 2" key="1">
    <citation type="submission" date="2019-06" db="EMBL/GenBank/DDBJ databases">
        <title>Sequencing the genomes of 1000 actinobacteria strains.</title>
        <authorList>
            <person name="Klenk H.-P."/>
        </authorList>
    </citation>
    <scope>NUCLEOTIDE SEQUENCE [LARGE SCALE GENOMIC DNA]</scope>
    <source>
        <strain evidence="1 2">DSM 43186</strain>
    </source>
</reference>
<dbReference type="EMBL" id="VFPQ01000001">
    <property type="protein sequence ID" value="TQM77219.1"/>
    <property type="molecule type" value="Genomic_DNA"/>
</dbReference>